<gene>
    <name evidence="2" type="ORF">AJ80_06349</name>
</gene>
<dbReference type="Proteomes" id="UP000224634">
    <property type="component" value="Unassembled WGS sequence"/>
</dbReference>
<sequence length="208" mass="21886">MADMRTDAEREDAAYKALAELDDYQSDSSSGSEEGEIRSRSPERAPTPPAFGGLSHGELLVEIDALVSGESVEATKWEVRDDNSHSDDASDSDESSSPSGEDGLTVPTSADSEDDTPTTVDDNEPVRSFEQPTITLDIANLSLAGLVAVTAVDDGGDIEEGEIVEAHLIAVEEPNVNWEQPIDLPSFASLSLAGDNHGFSVAAAANSH</sequence>
<proteinExistence type="predicted"/>
<accession>A0A2B7XWN3</accession>
<dbReference type="EMBL" id="PDNA01000105">
    <property type="protein sequence ID" value="PGH13355.1"/>
    <property type="molecule type" value="Genomic_DNA"/>
</dbReference>
<reference evidence="2 3" key="1">
    <citation type="submission" date="2017-10" db="EMBL/GenBank/DDBJ databases">
        <title>Comparative genomics in systemic dimorphic fungi from Ajellomycetaceae.</title>
        <authorList>
            <person name="Munoz J.F."/>
            <person name="Mcewen J.G."/>
            <person name="Clay O.K."/>
            <person name="Cuomo C.A."/>
        </authorList>
    </citation>
    <scope>NUCLEOTIDE SEQUENCE [LARGE SCALE GENOMIC DNA]</scope>
    <source>
        <strain evidence="2 3">UAMH7299</strain>
    </source>
</reference>
<protein>
    <submittedName>
        <fullName evidence="2">Uncharacterized protein</fullName>
    </submittedName>
</protein>
<evidence type="ECO:0000313" key="3">
    <source>
        <dbReference type="Proteomes" id="UP000224634"/>
    </source>
</evidence>
<feature type="compositionally biased region" description="Basic and acidic residues" evidence="1">
    <location>
        <begin position="73"/>
        <end position="88"/>
    </location>
</feature>
<comment type="caution">
    <text evidence="2">The sequence shown here is derived from an EMBL/GenBank/DDBJ whole genome shotgun (WGS) entry which is preliminary data.</text>
</comment>
<evidence type="ECO:0000256" key="1">
    <source>
        <dbReference type="SAM" id="MobiDB-lite"/>
    </source>
</evidence>
<evidence type="ECO:0000313" key="2">
    <source>
        <dbReference type="EMBL" id="PGH13355.1"/>
    </source>
</evidence>
<dbReference type="AlphaFoldDB" id="A0A2B7XWN3"/>
<keyword evidence="3" id="KW-1185">Reference proteome</keyword>
<name>A0A2B7XWN3_POLH7</name>
<feature type="region of interest" description="Disordered" evidence="1">
    <location>
        <begin position="72"/>
        <end position="129"/>
    </location>
</feature>
<organism evidence="2 3">
    <name type="scientific">Polytolypa hystricis (strain UAMH7299)</name>
    <dbReference type="NCBI Taxonomy" id="1447883"/>
    <lineage>
        <taxon>Eukaryota</taxon>
        <taxon>Fungi</taxon>
        <taxon>Dikarya</taxon>
        <taxon>Ascomycota</taxon>
        <taxon>Pezizomycotina</taxon>
        <taxon>Eurotiomycetes</taxon>
        <taxon>Eurotiomycetidae</taxon>
        <taxon>Onygenales</taxon>
        <taxon>Onygenales incertae sedis</taxon>
        <taxon>Polytolypa</taxon>
    </lineage>
</organism>
<feature type="region of interest" description="Disordered" evidence="1">
    <location>
        <begin position="18"/>
        <end position="56"/>
    </location>
</feature>